<keyword evidence="3" id="KW-1185">Reference proteome</keyword>
<feature type="chain" id="PRO_5010198366" description="Lipoprotein" evidence="1">
    <location>
        <begin position="25"/>
        <end position="69"/>
    </location>
</feature>
<evidence type="ECO:0000313" key="3">
    <source>
        <dbReference type="Proteomes" id="UP000183002"/>
    </source>
</evidence>
<keyword evidence="1" id="KW-0732">Signal</keyword>
<dbReference type="STRING" id="1077947.SAMN05216227_102526"/>
<dbReference type="AlphaFoldDB" id="A0A1H8JHR9"/>
<gene>
    <name evidence="2" type="ORF">SAMN05216227_102526</name>
</gene>
<evidence type="ECO:0000313" key="2">
    <source>
        <dbReference type="EMBL" id="SEN79748.1"/>
    </source>
</evidence>
<proteinExistence type="predicted"/>
<protein>
    <recommendedName>
        <fullName evidence="4">Lipoprotein</fullName>
    </recommendedName>
</protein>
<dbReference type="Proteomes" id="UP000183002">
    <property type="component" value="Unassembled WGS sequence"/>
</dbReference>
<accession>A0A1H8JHR9</accession>
<name>A0A1H8JHR9_9RHOB</name>
<dbReference type="PROSITE" id="PS51257">
    <property type="entry name" value="PROKAR_LIPOPROTEIN"/>
    <property type="match status" value="1"/>
</dbReference>
<organism evidence="2 3">
    <name type="scientific">Pseudorhodobacter antarcticus</name>
    <dbReference type="NCBI Taxonomy" id="1077947"/>
    <lineage>
        <taxon>Bacteria</taxon>
        <taxon>Pseudomonadati</taxon>
        <taxon>Pseudomonadota</taxon>
        <taxon>Alphaproteobacteria</taxon>
        <taxon>Rhodobacterales</taxon>
        <taxon>Paracoccaceae</taxon>
        <taxon>Pseudorhodobacter</taxon>
    </lineage>
</organism>
<feature type="signal peptide" evidence="1">
    <location>
        <begin position="1"/>
        <end position="24"/>
    </location>
</feature>
<evidence type="ECO:0000256" key="1">
    <source>
        <dbReference type="SAM" id="SignalP"/>
    </source>
</evidence>
<dbReference type="EMBL" id="FOCO01000025">
    <property type="protein sequence ID" value="SEN79748.1"/>
    <property type="molecule type" value="Genomic_DNA"/>
</dbReference>
<evidence type="ECO:0008006" key="4">
    <source>
        <dbReference type="Google" id="ProtNLM"/>
    </source>
</evidence>
<reference evidence="2 3" key="1">
    <citation type="submission" date="2016-10" db="EMBL/GenBank/DDBJ databases">
        <authorList>
            <person name="de Groot N.N."/>
        </authorList>
    </citation>
    <scope>NUCLEOTIDE SEQUENCE [LARGE SCALE GENOMIC DNA]</scope>
    <source>
        <strain evidence="2 3">CGMCC 1.10836</strain>
    </source>
</reference>
<sequence length="69" mass="7184">MLRGYIMKKIAIGSLVLMMLGACGGGTGATGSDGIEEVVCNQQSEWARSGKVDGTDIYITCPGQARPGY</sequence>